<dbReference type="GO" id="GO:0016787">
    <property type="term" value="F:hydrolase activity"/>
    <property type="evidence" value="ECO:0007669"/>
    <property type="project" value="UniProtKB-KW"/>
</dbReference>
<dbReference type="Proteomes" id="UP001172778">
    <property type="component" value="Unassembled WGS sequence"/>
</dbReference>
<proteinExistence type="predicted"/>
<dbReference type="InterPro" id="IPR029033">
    <property type="entry name" value="His_PPase_superfam"/>
</dbReference>
<dbReference type="EC" id="3.1.3.-" evidence="1"/>
<dbReference type="RefSeq" id="WP_284100570.1">
    <property type="nucleotide sequence ID" value="NZ_JARRAF010000008.1"/>
</dbReference>
<dbReference type="CDD" id="cd07067">
    <property type="entry name" value="HP_PGM_like"/>
    <property type="match status" value="1"/>
</dbReference>
<dbReference type="InterPro" id="IPR050275">
    <property type="entry name" value="PGM_Phosphatase"/>
</dbReference>
<protein>
    <submittedName>
        <fullName evidence="1">Histidine phosphatase family protein</fullName>
        <ecNumber evidence="1">3.1.3.-</ecNumber>
    </submittedName>
</protein>
<dbReference type="Gene3D" id="3.40.50.1240">
    <property type="entry name" value="Phosphoglycerate mutase-like"/>
    <property type="match status" value="1"/>
</dbReference>
<keyword evidence="2" id="KW-1185">Reference proteome</keyword>
<dbReference type="InterPro" id="IPR001345">
    <property type="entry name" value="PG/BPGM_mutase_AS"/>
</dbReference>
<accession>A0ABT7DW23</accession>
<reference evidence="1" key="1">
    <citation type="submission" date="2023-03" db="EMBL/GenBank/DDBJ databases">
        <title>Chitinimonas shenzhenensis gen. nov., sp. nov., a novel member of family Burkholderiaceae isolated from activated sludge collected in Shen Zhen, China.</title>
        <authorList>
            <person name="Wang X."/>
        </authorList>
    </citation>
    <scope>NUCLEOTIDE SEQUENCE</scope>
    <source>
        <strain evidence="1">DQS-5</strain>
    </source>
</reference>
<gene>
    <name evidence="1" type="ORF">PZA18_09395</name>
</gene>
<comment type="caution">
    <text evidence="1">The sequence shown here is derived from an EMBL/GenBank/DDBJ whole genome shotgun (WGS) entry which is preliminary data.</text>
</comment>
<evidence type="ECO:0000313" key="2">
    <source>
        <dbReference type="Proteomes" id="UP001172778"/>
    </source>
</evidence>
<sequence length="254" mass="27450">MPLSHAVVGVPLCAFPPALPATAGHLQGFAAPTAAPRLIPMPHTTLWLIRHGETDWNRARRFQGHTDTPLNRIGLQQAEQLALSLALHHQRERFAALYASDLARATQTAAAVARQTGLALATDAALREQHYGVLARLTPEEMAIQQPEAYARWIARDADYVLPGGESRNGFSVRVLAALKAIANRHPASQVLVVAHGGVLDCAYRAATGQGMAPTRLHDLLNASINRVRFVGDSLDVVAWGDVSHLQVETQDEV</sequence>
<dbReference type="SUPFAM" id="SSF53254">
    <property type="entry name" value="Phosphoglycerate mutase-like"/>
    <property type="match status" value="1"/>
</dbReference>
<dbReference type="PROSITE" id="PS00175">
    <property type="entry name" value="PG_MUTASE"/>
    <property type="match status" value="1"/>
</dbReference>
<dbReference type="PANTHER" id="PTHR48100:SF44">
    <property type="entry name" value="PHOSPHATASE C1620.13-RELATED"/>
    <property type="match status" value="1"/>
</dbReference>
<dbReference type="SMART" id="SM00855">
    <property type="entry name" value="PGAM"/>
    <property type="match status" value="1"/>
</dbReference>
<evidence type="ECO:0000313" key="1">
    <source>
        <dbReference type="EMBL" id="MDK2124262.1"/>
    </source>
</evidence>
<keyword evidence="1" id="KW-0378">Hydrolase</keyword>
<name>A0ABT7DW23_9NEIS</name>
<dbReference type="Pfam" id="PF00300">
    <property type="entry name" value="His_Phos_1"/>
    <property type="match status" value="1"/>
</dbReference>
<dbReference type="InterPro" id="IPR013078">
    <property type="entry name" value="His_Pase_superF_clade-1"/>
</dbReference>
<dbReference type="EMBL" id="JARRAF010000008">
    <property type="protein sequence ID" value="MDK2124262.1"/>
    <property type="molecule type" value="Genomic_DNA"/>
</dbReference>
<dbReference type="PANTHER" id="PTHR48100">
    <property type="entry name" value="BROAD-SPECIFICITY PHOSPHATASE YOR283W-RELATED"/>
    <property type="match status" value="1"/>
</dbReference>
<organism evidence="1 2">
    <name type="scientific">Parachitinimonas caeni</name>
    <dbReference type="NCBI Taxonomy" id="3031301"/>
    <lineage>
        <taxon>Bacteria</taxon>
        <taxon>Pseudomonadati</taxon>
        <taxon>Pseudomonadota</taxon>
        <taxon>Betaproteobacteria</taxon>
        <taxon>Neisseriales</taxon>
        <taxon>Chitinibacteraceae</taxon>
        <taxon>Parachitinimonas</taxon>
    </lineage>
</organism>